<dbReference type="OrthoDB" id="9795827at2"/>
<gene>
    <name evidence="2" type="ORF">LX59_02308</name>
</gene>
<dbReference type="RefSeq" id="WP_144572005.1">
    <property type="nucleotide sequence ID" value="NZ_VLKG01000008.1"/>
</dbReference>
<dbReference type="PIRSF" id="PIRSF020419">
    <property type="entry name" value="Fe_uptake_reg_CjrA_prd"/>
    <property type="match status" value="1"/>
</dbReference>
<dbReference type="Proteomes" id="UP000319627">
    <property type="component" value="Unassembled WGS sequence"/>
</dbReference>
<accession>A0A562I0R7</accession>
<comment type="caution">
    <text evidence="2">The sequence shown here is derived from an EMBL/GenBank/DDBJ whole genome shotgun (WGS) entry which is preliminary data.</text>
</comment>
<sequence length="311" mass="35405">MFVTSSPIVQTFVRLLLLGFFSSLLAACQESLPPIPKWQSPEQRQHPDLGRIVDLKNQQDLQPQQLITKLQSARWVLVGERHDNPDHHSLEIWLLKALAQQRPQNSLLLEMLTPDQQTPIREVQLGLAKGRTFEDLPKALNWQQGWDWAQYGPLMQYALQQAYAILPANLTKQEIRQIYQNPPQLQGKYANTPAVQEALIQHIRDSHCQLLPESQLPAMRAVQQQRDRRMAERLVSAPQPALLIAGAYHIRRDLGVPLHLADLGHTKDVQVLMLAEAGTQVTAEQADWVWFTPAQPEQDHCAALRTLNKTD</sequence>
<dbReference type="InterPro" id="IPR016773">
    <property type="entry name" value="Fe3_uptake_reg_CjrA_prd"/>
</dbReference>
<evidence type="ECO:0000313" key="2">
    <source>
        <dbReference type="EMBL" id="TWH64637.1"/>
    </source>
</evidence>
<evidence type="ECO:0000313" key="3">
    <source>
        <dbReference type="Proteomes" id="UP000319627"/>
    </source>
</evidence>
<dbReference type="SUPFAM" id="SSF159501">
    <property type="entry name" value="EreA/ChaN-like"/>
    <property type="match status" value="1"/>
</dbReference>
<proteinExistence type="predicted"/>
<dbReference type="Pfam" id="PF04187">
    <property type="entry name" value="Cofac_haem_bdg"/>
    <property type="match status" value="1"/>
</dbReference>
<dbReference type="InterPro" id="IPR007314">
    <property type="entry name" value="Cofac_haem-bd_dom"/>
</dbReference>
<keyword evidence="3" id="KW-1185">Reference proteome</keyword>
<dbReference type="AlphaFoldDB" id="A0A562I0R7"/>
<evidence type="ECO:0000259" key="1">
    <source>
        <dbReference type="Pfam" id="PF04187"/>
    </source>
</evidence>
<dbReference type="EMBL" id="VLKG01000008">
    <property type="protein sequence ID" value="TWH64637.1"/>
    <property type="molecule type" value="Genomic_DNA"/>
</dbReference>
<feature type="domain" description="Haem-binding uptake Tiki superfamily ChaN" evidence="1">
    <location>
        <begin position="66"/>
        <end position="260"/>
    </location>
</feature>
<reference evidence="2 3" key="1">
    <citation type="submission" date="2019-07" db="EMBL/GenBank/DDBJ databases">
        <title>Genomic Encyclopedia of Type Strains, Phase I: the one thousand microbial genomes (KMG-I) project.</title>
        <authorList>
            <person name="Kyrpides N."/>
        </authorList>
    </citation>
    <scope>NUCLEOTIDE SEQUENCE [LARGE SCALE GENOMIC DNA]</scope>
    <source>
        <strain evidence="2 3">DSM 375</strain>
    </source>
</reference>
<protein>
    <submittedName>
        <fullName evidence="2">Putative iron-regulated protein</fullName>
    </submittedName>
</protein>
<name>A0A562I0R7_9GAMM</name>
<organism evidence="2 3">
    <name type="scientific">Azomonas agilis</name>
    <dbReference type="NCBI Taxonomy" id="116849"/>
    <lineage>
        <taxon>Bacteria</taxon>
        <taxon>Pseudomonadati</taxon>
        <taxon>Pseudomonadota</taxon>
        <taxon>Gammaproteobacteria</taxon>
        <taxon>Pseudomonadales</taxon>
        <taxon>Pseudomonadaceae</taxon>
        <taxon>Azomonas</taxon>
    </lineage>
</organism>
<dbReference type="CDD" id="cd14727">
    <property type="entry name" value="ChanN-like"/>
    <property type="match status" value="1"/>
</dbReference>
<dbReference type="Gene3D" id="1.10.8.760">
    <property type="entry name" value="Haem-binding uptake, Tiki superfamily, ChaN, domain 2"/>
    <property type="match status" value="1"/>
</dbReference>
<dbReference type="Gene3D" id="3.40.50.11550">
    <property type="match status" value="1"/>
</dbReference>